<dbReference type="RefSeq" id="WP_156214231.1">
    <property type="nucleotide sequence ID" value="NZ_WOFH01000001.1"/>
</dbReference>
<dbReference type="CDD" id="cd00093">
    <property type="entry name" value="HTH_XRE"/>
    <property type="match status" value="1"/>
</dbReference>
<evidence type="ECO:0000313" key="3">
    <source>
        <dbReference type="Proteomes" id="UP000432015"/>
    </source>
</evidence>
<gene>
    <name evidence="2" type="ORF">GNZ18_01415</name>
</gene>
<dbReference type="Proteomes" id="UP000432015">
    <property type="component" value="Unassembled WGS sequence"/>
</dbReference>
<dbReference type="AlphaFoldDB" id="A0A7K1KTD6"/>
<name>A0A7K1KTD6_9ACTN</name>
<dbReference type="EMBL" id="WOFH01000001">
    <property type="protein sequence ID" value="MUN35267.1"/>
    <property type="molecule type" value="Genomic_DNA"/>
</dbReference>
<evidence type="ECO:0000313" key="2">
    <source>
        <dbReference type="EMBL" id="MUN35267.1"/>
    </source>
</evidence>
<dbReference type="InterPro" id="IPR001387">
    <property type="entry name" value="Cro/C1-type_HTH"/>
</dbReference>
<feature type="domain" description="HTH cro/C1-type" evidence="1">
    <location>
        <begin position="11"/>
        <end position="66"/>
    </location>
</feature>
<keyword evidence="3" id="KW-1185">Reference proteome</keyword>
<protein>
    <submittedName>
        <fullName evidence="2">Helix-turn-helix domain-containing protein</fullName>
    </submittedName>
</protein>
<comment type="caution">
    <text evidence="2">The sequence shown here is derived from an EMBL/GenBank/DDBJ whole genome shotgun (WGS) entry which is preliminary data.</text>
</comment>
<sequence>MYDEVTIGARLRALRRWRGMSLRTLADLADLSQGFLSKVENGKQPLDRRSHIAAVAQALQVSETDLMGGPHLMQDPIQASGHRAVPALRTALTVNTLDDAGTDRPRPLDDLAAALDGPVHKAEKSADYATRGTLLAPILAELHAHVARGGEADQLRALPLLVQASHGVAMTARFLGYDDLASLAAHRAGEAAARLEDPVVGGRAAWVRVQTLPRGTDTGRRVAAHAADHLQGMDGPEALETYGMLHLSAAMCAATLNDLGAAEAHLAEARETASRMGEHPGAWGGFGPANVGVWGVAIATEVGDHEGAARTAETVDPERLGSRERQAMLWADLGRALAHMPGRQRDAVSALVRAERIAPQRIRNSGPARHAIEVMLSQAREAAVGRELRGMAARMGVPH</sequence>
<dbReference type="GO" id="GO:0003677">
    <property type="term" value="F:DNA binding"/>
    <property type="evidence" value="ECO:0007669"/>
    <property type="project" value="InterPro"/>
</dbReference>
<dbReference type="Pfam" id="PF13560">
    <property type="entry name" value="HTH_31"/>
    <property type="match status" value="1"/>
</dbReference>
<dbReference type="SMART" id="SM00530">
    <property type="entry name" value="HTH_XRE"/>
    <property type="match status" value="1"/>
</dbReference>
<evidence type="ECO:0000259" key="1">
    <source>
        <dbReference type="PROSITE" id="PS50943"/>
    </source>
</evidence>
<dbReference type="InterPro" id="IPR010982">
    <property type="entry name" value="Lambda_DNA-bd_dom_sf"/>
</dbReference>
<dbReference type="PROSITE" id="PS50943">
    <property type="entry name" value="HTH_CROC1"/>
    <property type="match status" value="1"/>
</dbReference>
<accession>A0A7K1KTD6</accession>
<organism evidence="2 3">
    <name type="scientific">Actinomadura litoris</name>
    <dbReference type="NCBI Taxonomy" id="2678616"/>
    <lineage>
        <taxon>Bacteria</taxon>
        <taxon>Bacillati</taxon>
        <taxon>Actinomycetota</taxon>
        <taxon>Actinomycetes</taxon>
        <taxon>Streptosporangiales</taxon>
        <taxon>Thermomonosporaceae</taxon>
        <taxon>Actinomadura</taxon>
    </lineage>
</organism>
<reference evidence="2 3" key="1">
    <citation type="submission" date="2019-11" db="EMBL/GenBank/DDBJ databases">
        <authorList>
            <person name="Cao P."/>
        </authorList>
    </citation>
    <scope>NUCLEOTIDE SEQUENCE [LARGE SCALE GENOMIC DNA]</scope>
    <source>
        <strain evidence="2 3">NEAU-AAG5</strain>
    </source>
</reference>
<dbReference type="Gene3D" id="1.10.260.40">
    <property type="entry name" value="lambda repressor-like DNA-binding domains"/>
    <property type="match status" value="1"/>
</dbReference>
<dbReference type="SUPFAM" id="SSF47413">
    <property type="entry name" value="lambda repressor-like DNA-binding domains"/>
    <property type="match status" value="1"/>
</dbReference>
<proteinExistence type="predicted"/>